<proteinExistence type="inferred from homology"/>
<evidence type="ECO:0000256" key="3">
    <source>
        <dbReference type="ARBA" id="ARBA00014125"/>
    </source>
</evidence>
<gene>
    <name evidence="7" type="ORF">XAT740_LOCUS32519</name>
</gene>
<comment type="caution">
    <text evidence="7">The sequence shown here is derived from an EMBL/GenBank/DDBJ whole genome shotgun (WGS) entry which is preliminary data.</text>
</comment>
<evidence type="ECO:0000256" key="6">
    <source>
        <dbReference type="SAM" id="MobiDB-lite"/>
    </source>
</evidence>
<keyword evidence="4" id="KW-0963">Cytoplasm</keyword>
<name>A0A815J0Z4_ADIRI</name>
<evidence type="ECO:0000313" key="7">
    <source>
        <dbReference type="EMBL" id="CAF1370618.1"/>
    </source>
</evidence>
<dbReference type="InterPro" id="IPR036723">
    <property type="entry name" value="Alpha-catenin/vinculin-like_sf"/>
</dbReference>
<dbReference type="PANTHER" id="PTHR46180">
    <property type="entry name" value="VINCULIN"/>
    <property type="match status" value="1"/>
</dbReference>
<dbReference type="Proteomes" id="UP000663828">
    <property type="component" value="Unassembled WGS sequence"/>
</dbReference>
<dbReference type="GO" id="GO:0005737">
    <property type="term" value="C:cytoplasm"/>
    <property type="evidence" value="ECO:0007669"/>
    <property type="project" value="UniProtKB-SubCell"/>
</dbReference>
<comment type="subcellular location">
    <subcellularLocation>
        <location evidence="1">Cytoplasm</location>
    </subcellularLocation>
</comment>
<evidence type="ECO:0000256" key="5">
    <source>
        <dbReference type="ARBA" id="ARBA00023203"/>
    </source>
</evidence>
<accession>A0A815J0Z4</accession>
<dbReference type="GO" id="GO:0051015">
    <property type="term" value="F:actin filament binding"/>
    <property type="evidence" value="ECO:0007669"/>
    <property type="project" value="InterPro"/>
</dbReference>
<dbReference type="InterPro" id="IPR006077">
    <property type="entry name" value="Vinculin/catenin"/>
</dbReference>
<dbReference type="EMBL" id="CAJNOR010003039">
    <property type="protein sequence ID" value="CAF1370618.1"/>
    <property type="molecule type" value="Genomic_DNA"/>
</dbReference>
<dbReference type="PRINTS" id="PR00806">
    <property type="entry name" value="VINCULIN"/>
</dbReference>
<dbReference type="Gene3D" id="1.20.120.810">
    <property type="entry name" value="Vinculin, Vh2 four-helix bundle"/>
    <property type="match status" value="2"/>
</dbReference>
<evidence type="ECO:0000256" key="2">
    <source>
        <dbReference type="ARBA" id="ARBA00008376"/>
    </source>
</evidence>
<evidence type="ECO:0000256" key="1">
    <source>
        <dbReference type="ARBA" id="ARBA00004496"/>
    </source>
</evidence>
<feature type="compositionally biased region" description="Low complexity" evidence="6">
    <location>
        <begin position="753"/>
        <end position="764"/>
    </location>
</feature>
<dbReference type="SUPFAM" id="SSF47220">
    <property type="entry name" value="alpha-catenin/vinculin-like"/>
    <property type="match status" value="6"/>
</dbReference>
<sequence>MPVFHTRTIESILEPVAQQVSRLIILHEEAAGDSNLMPDLSKPVQVVKSAVDNLIKVGHETCSTSTDDLLRDEMPHALERVNHASTLLINAAHILKHEPNSIKGRQMLIEGARCILHGISALLLTFDEYEVRKIVRICQHVFNHLLHAENIESIDELVDFVQNLTPILTRMSKEVDLRIKELTHVIHRKLLTRSVEQMKTLIPLLISSISVCVTSKHTGGHTIVEAIENRDYVVNKINDELGEIIRILQLITIDDVLLNEFDDDEQHNLKKLLKTLGSRMFQAKHWLENTRAREGTLAERSLRVILDDLRTHITEHCLDEAQAIVLMQKVDTLSQMLHHLIQLRKHSKGNSNEAISLARDIADQLDDLYQSLEQAINLLRYTSDYQRPATTVNGKVDQAQRWLMQPDTDHFGFGEFSVRSLVKIGRQLVNICELSYRRDLIECCLAIDDLVLKYNDALRRRLPINGPECVMISRSLLSSIHQLQYRLQEAIIYQVSDDFIDITSTIKSLRHTALKSYDELNRQEAFQTAIQEFTNHSTTLIQTARLAANGTSCRSKSTIETINITASQINDLTPQVVYAARIIFGDPNRSSTTQEHFDLLSEQWLTQMEYLRKHVDEAIPSDEFVKVSEEAIIHDTQQTEKAIADLSPSIIVDSTSNIIRRANRVLLVTQQEIENSEDKSFTQRLRKTADVLKQTFPPMIAAAKQLALSPDNKVIHSKWQQTNNELIDAVGSVREILQPASTNLTNSIARLSFNPSNRSSSRSPPLRPPLPSDEELAACAAAPPRPPLPLIQETEEEMYEKDLPRPQFNQPILVRKTKMAAHDLHLYIKQYSSIDNKLVALTKKMAHFVAQLSFLIRGETGTKRDLISISRELADMSEQVTDIAKKIANECSDRRIRANLLQVSERIPTIGTQLKILSTVKATMFGTYDVLPHSLSKNERAMICSDEDAEATEMLIGNAQNLMQSIKETIKAVETASEKLCFVVDDVHLRWTKRTR</sequence>
<dbReference type="InterPro" id="IPR017997">
    <property type="entry name" value="Vinculin"/>
</dbReference>
<organism evidence="7 8">
    <name type="scientific">Adineta ricciae</name>
    <name type="common">Rotifer</name>
    <dbReference type="NCBI Taxonomy" id="249248"/>
    <lineage>
        <taxon>Eukaryota</taxon>
        <taxon>Metazoa</taxon>
        <taxon>Spiralia</taxon>
        <taxon>Gnathifera</taxon>
        <taxon>Rotifera</taxon>
        <taxon>Eurotatoria</taxon>
        <taxon>Bdelloidea</taxon>
        <taxon>Adinetida</taxon>
        <taxon>Adinetidae</taxon>
        <taxon>Adineta</taxon>
    </lineage>
</organism>
<evidence type="ECO:0000256" key="4">
    <source>
        <dbReference type="ARBA" id="ARBA00022490"/>
    </source>
</evidence>
<keyword evidence="8" id="KW-1185">Reference proteome</keyword>
<keyword evidence="5" id="KW-0009">Actin-binding</keyword>
<evidence type="ECO:0000313" key="8">
    <source>
        <dbReference type="Proteomes" id="UP000663828"/>
    </source>
</evidence>
<dbReference type="GO" id="GO:0007155">
    <property type="term" value="P:cell adhesion"/>
    <property type="evidence" value="ECO:0007669"/>
    <property type="project" value="InterPro"/>
</dbReference>
<dbReference type="Pfam" id="PF01044">
    <property type="entry name" value="Vinculin"/>
    <property type="match status" value="1"/>
</dbReference>
<protein>
    <recommendedName>
        <fullName evidence="3">Vinculin</fullName>
    </recommendedName>
</protein>
<dbReference type="AlphaFoldDB" id="A0A815J0Z4"/>
<feature type="region of interest" description="Disordered" evidence="6">
    <location>
        <begin position="753"/>
        <end position="772"/>
    </location>
</feature>
<comment type="similarity">
    <text evidence="2">Belongs to the vinculin/alpha-catenin family.</text>
</comment>
<reference evidence="7" key="1">
    <citation type="submission" date="2021-02" db="EMBL/GenBank/DDBJ databases">
        <authorList>
            <person name="Nowell W R."/>
        </authorList>
    </citation>
    <scope>NUCLEOTIDE SEQUENCE</scope>
</reference>
<dbReference type="Gene3D" id="1.20.120.230">
    <property type="entry name" value="Alpha-catenin/vinculin-like"/>
    <property type="match status" value="4"/>
</dbReference>